<protein>
    <submittedName>
        <fullName evidence="3">Uncharacterized protein</fullName>
    </submittedName>
</protein>
<dbReference type="AlphaFoldDB" id="A0AAV5U3I3"/>
<organism evidence="3 4">
    <name type="scientific">Pristionchus entomophagus</name>
    <dbReference type="NCBI Taxonomy" id="358040"/>
    <lineage>
        <taxon>Eukaryota</taxon>
        <taxon>Metazoa</taxon>
        <taxon>Ecdysozoa</taxon>
        <taxon>Nematoda</taxon>
        <taxon>Chromadorea</taxon>
        <taxon>Rhabditida</taxon>
        <taxon>Rhabditina</taxon>
        <taxon>Diplogasteromorpha</taxon>
        <taxon>Diplogasteroidea</taxon>
        <taxon>Neodiplogasteridae</taxon>
        <taxon>Pristionchus</taxon>
    </lineage>
</organism>
<evidence type="ECO:0000313" key="3">
    <source>
        <dbReference type="EMBL" id="GMT01426.1"/>
    </source>
</evidence>
<sequence>VARIGRHLLMLPLVMLLSSVLPLLLLICFKPNKAPPKTQVQQSSNNGSNKPFARPGDPAAPQPHSTPPLVQSSGPEPKSSSTRTGLPATGVTVAKPSKPRPGKKTDQPPSSGGNSHNAVRRGGASSAKLAKSVTKKGQLLKTPKRRNRGESIEVYTCESREKTEEATQIEADASIQIDDTAHSKDEDFSLRTAEDEPEFDQYKHQLMGNVDEAIANHDDWAEYMGDRLITDPSLTCAQPTDPDMSAIICGHFRIWLANNMDQDQEGPPQ</sequence>
<proteinExistence type="predicted"/>
<comment type="caution">
    <text evidence="3">The sequence shown here is derived from an EMBL/GenBank/DDBJ whole genome shotgun (WGS) entry which is preliminary data.</text>
</comment>
<reference evidence="3" key="1">
    <citation type="submission" date="2023-10" db="EMBL/GenBank/DDBJ databases">
        <title>Genome assembly of Pristionchus species.</title>
        <authorList>
            <person name="Yoshida K."/>
            <person name="Sommer R.J."/>
        </authorList>
    </citation>
    <scope>NUCLEOTIDE SEQUENCE</scope>
    <source>
        <strain evidence="3">RS0144</strain>
    </source>
</reference>
<keyword evidence="2" id="KW-0472">Membrane</keyword>
<feature type="transmembrane region" description="Helical" evidence="2">
    <location>
        <begin position="7"/>
        <end position="27"/>
    </location>
</feature>
<keyword evidence="2" id="KW-1133">Transmembrane helix</keyword>
<feature type="region of interest" description="Disordered" evidence="1">
    <location>
        <begin position="35"/>
        <end position="152"/>
    </location>
</feature>
<name>A0AAV5U3I3_9BILA</name>
<keyword evidence="4" id="KW-1185">Reference proteome</keyword>
<evidence type="ECO:0000256" key="2">
    <source>
        <dbReference type="SAM" id="Phobius"/>
    </source>
</evidence>
<feature type="compositionally biased region" description="Polar residues" evidence="1">
    <location>
        <begin position="107"/>
        <end position="117"/>
    </location>
</feature>
<keyword evidence="2" id="KW-0812">Transmembrane</keyword>
<feature type="compositionally biased region" description="Polar residues" evidence="1">
    <location>
        <begin position="68"/>
        <end position="84"/>
    </location>
</feature>
<evidence type="ECO:0000313" key="4">
    <source>
        <dbReference type="Proteomes" id="UP001432027"/>
    </source>
</evidence>
<feature type="compositionally biased region" description="Polar residues" evidence="1">
    <location>
        <begin position="38"/>
        <end position="49"/>
    </location>
</feature>
<accession>A0AAV5U3I3</accession>
<evidence type="ECO:0000256" key="1">
    <source>
        <dbReference type="SAM" id="MobiDB-lite"/>
    </source>
</evidence>
<dbReference type="Proteomes" id="UP001432027">
    <property type="component" value="Unassembled WGS sequence"/>
</dbReference>
<dbReference type="EMBL" id="BTSX01000005">
    <property type="protein sequence ID" value="GMT01426.1"/>
    <property type="molecule type" value="Genomic_DNA"/>
</dbReference>
<feature type="non-terminal residue" evidence="3">
    <location>
        <position position="1"/>
    </location>
</feature>
<gene>
    <name evidence="3" type="ORF">PENTCL1PPCAC_23600</name>
</gene>